<comment type="caution">
    <text evidence="1">The sequence shown here is derived from an EMBL/GenBank/DDBJ whole genome shotgun (WGS) entry which is preliminary data.</text>
</comment>
<proteinExistence type="predicted"/>
<evidence type="ECO:0000313" key="1">
    <source>
        <dbReference type="EMBL" id="MBM7644540.1"/>
    </source>
</evidence>
<gene>
    <name evidence="1" type="ORF">JOD45_000733</name>
</gene>
<evidence type="ECO:0000313" key="2">
    <source>
        <dbReference type="Proteomes" id="UP000808914"/>
    </source>
</evidence>
<reference evidence="1 2" key="1">
    <citation type="submission" date="2021-01" db="EMBL/GenBank/DDBJ databases">
        <title>Genomic Encyclopedia of Type Strains, Phase IV (KMG-IV): sequencing the most valuable type-strain genomes for metagenomic binning, comparative biology and taxonomic classification.</title>
        <authorList>
            <person name="Goeker M."/>
        </authorList>
    </citation>
    <scope>NUCLEOTIDE SEQUENCE [LARGE SCALE GENOMIC DNA]</scope>
    <source>
        <strain evidence="1 2">DSM 28236</strain>
    </source>
</reference>
<protein>
    <submittedName>
        <fullName evidence="1">Uncharacterized protein</fullName>
    </submittedName>
</protein>
<dbReference type="Proteomes" id="UP000808914">
    <property type="component" value="Unassembled WGS sequence"/>
</dbReference>
<name>A0ABS2PWY0_9BACL</name>
<sequence length="44" mass="5236">MRYYLNRGLTITVTDFLLNFEAYPKFATKMRSSKLIQIFKTSDI</sequence>
<organism evidence="1 2">
    <name type="scientific">Scopulibacillus daqui</name>
    <dbReference type="NCBI Taxonomy" id="1469162"/>
    <lineage>
        <taxon>Bacteria</taxon>
        <taxon>Bacillati</taxon>
        <taxon>Bacillota</taxon>
        <taxon>Bacilli</taxon>
        <taxon>Bacillales</taxon>
        <taxon>Sporolactobacillaceae</taxon>
        <taxon>Scopulibacillus</taxon>
    </lineage>
</organism>
<keyword evidence="2" id="KW-1185">Reference proteome</keyword>
<dbReference type="EMBL" id="JAFBER010000003">
    <property type="protein sequence ID" value="MBM7644540.1"/>
    <property type="molecule type" value="Genomic_DNA"/>
</dbReference>
<accession>A0ABS2PWY0</accession>